<name>A0A9N9IWR5_9GLOM</name>
<proteinExistence type="predicted"/>
<dbReference type="OrthoDB" id="2349350at2759"/>
<comment type="caution">
    <text evidence="1">The sequence shown here is derived from an EMBL/GenBank/DDBJ whole genome shotgun (WGS) entry which is preliminary data.</text>
</comment>
<evidence type="ECO:0000313" key="2">
    <source>
        <dbReference type="Proteomes" id="UP000789396"/>
    </source>
</evidence>
<organism evidence="1 2">
    <name type="scientific">Racocetra fulgida</name>
    <dbReference type="NCBI Taxonomy" id="60492"/>
    <lineage>
        <taxon>Eukaryota</taxon>
        <taxon>Fungi</taxon>
        <taxon>Fungi incertae sedis</taxon>
        <taxon>Mucoromycota</taxon>
        <taxon>Glomeromycotina</taxon>
        <taxon>Glomeromycetes</taxon>
        <taxon>Diversisporales</taxon>
        <taxon>Gigasporaceae</taxon>
        <taxon>Racocetra</taxon>
    </lineage>
</organism>
<evidence type="ECO:0000313" key="1">
    <source>
        <dbReference type="EMBL" id="CAG8753796.1"/>
    </source>
</evidence>
<dbReference type="EMBL" id="CAJVPZ010037565">
    <property type="protein sequence ID" value="CAG8753796.1"/>
    <property type="molecule type" value="Genomic_DNA"/>
</dbReference>
<dbReference type="AlphaFoldDB" id="A0A9N9IWR5"/>
<reference evidence="1" key="1">
    <citation type="submission" date="2021-06" db="EMBL/GenBank/DDBJ databases">
        <authorList>
            <person name="Kallberg Y."/>
            <person name="Tangrot J."/>
            <person name="Rosling A."/>
        </authorList>
    </citation>
    <scope>NUCLEOTIDE SEQUENCE</scope>
    <source>
        <strain evidence="1">IN212</strain>
    </source>
</reference>
<dbReference type="Proteomes" id="UP000789396">
    <property type="component" value="Unassembled WGS sequence"/>
</dbReference>
<gene>
    <name evidence="1" type="ORF">RFULGI_LOCUS13793</name>
</gene>
<protein>
    <submittedName>
        <fullName evidence="1">9821_t:CDS:1</fullName>
    </submittedName>
</protein>
<sequence>MVYQNQIDLNLSSVLYKLKIESLPIPNLFRALFLNNSEEECEVPEGIKCKDITNNIEIET</sequence>
<feature type="non-terminal residue" evidence="1">
    <location>
        <position position="60"/>
    </location>
</feature>
<accession>A0A9N9IWR5</accession>
<keyword evidence="2" id="KW-1185">Reference proteome</keyword>